<name>A0A4P8XXB3_9FIRM</name>
<dbReference type="Proteomes" id="UP000301475">
    <property type="component" value="Chromosome"/>
</dbReference>
<accession>A0A4P8XXB3</accession>
<keyword evidence="1" id="KW-0808">Transferase</keyword>
<sequence length="171" mass="19494">MLHIYYGYGKGKTTCAVGIAMRAAGSDRKVLFSQFLKGNDSGERRSMELIPNITLTPCPDHVKFVRDMTDEEKLQCRQHCRNTFEYCAKEALVGKYNMVIFDEIFIAIENNMLSESELFDFLANAPKNIEIVLTGHNPSEKILKLADYCTEMRKVAHPYDRGISARKGIEF</sequence>
<dbReference type="InterPro" id="IPR003724">
    <property type="entry name" value="CblAdoTrfase_CobA"/>
</dbReference>
<evidence type="ECO:0000313" key="1">
    <source>
        <dbReference type="EMBL" id="QCT07104.1"/>
    </source>
</evidence>
<proteinExistence type="predicted"/>
<dbReference type="OrthoDB" id="9810309at2"/>
<dbReference type="EMBL" id="CP039381">
    <property type="protein sequence ID" value="QCT07104.1"/>
    <property type="molecule type" value="Genomic_DNA"/>
</dbReference>
<dbReference type="PIRSF" id="PIRSF015617">
    <property type="entry name" value="Adensltrnsf_CobA"/>
    <property type="match status" value="1"/>
</dbReference>
<dbReference type="KEGG" id="ruj:E5Z56_06920"/>
<keyword evidence="2" id="KW-1185">Reference proteome</keyword>
<dbReference type="AlphaFoldDB" id="A0A4P8XXB3"/>
<organism evidence="1 2">
    <name type="scientific">Ruminococcus bovis</name>
    <dbReference type="NCBI Taxonomy" id="2564099"/>
    <lineage>
        <taxon>Bacteria</taxon>
        <taxon>Bacillati</taxon>
        <taxon>Bacillota</taxon>
        <taxon>Clostridia</taxon>
        <taxon>Eubacteriales</taxon>
        <taxon>Oscillospiraceae</taxon>
        <taxon>Ruminococcus</taxon>
    </lineage>
</organism>
<dbReference type="GO" id="GO:0005524">
    <property type="term" value="F:ATP binding"/>
    <property type="evidence" value="ECO:0007669"/>
    <property type="project" value="InterPro"/>
</dbReference>
<dbReference type="RefSeq" id="WP_138157180.1">
    <property type="nucleotide sequence ID" value="NZ_CP039381.1"/>
</dbReference>
<protein>
    <submittedName>
        <fullName evidence="1">Cob(I)yrinic acid a,c-diamide adenosyltransferase</fullName>
    </submittedName>
</protein>
<dbReference type="GO" id="GO:0008817">
    <property type="term" value="F:corrinoid adenosyltransferase activity"/>
    <property type="evidence" value="ECO:0007669"/>
    <property type="project" value="InterPro"/>
</dbReference>
<dbReference type="PANTHER" id="PTHR46638">
    <property type="entry name" value="CORRINOID ADENOSYLTRANSFERASE"/>
    <property type="match status" value="1"/>
</dbReference>
<dbReference type="Pfam" id="PF02572">
    <property type="entry name" value="CobA_CobO_BtuR"/>
    <property type="match status" value="1"/>
</dbReference>
<dbReference type="GO" id="GO:0009236">
    <property type="term" value="P:cobalamin biosynthetic process"/>
    <property type="evidence" value="ECO:0007669"/>
    <property type="project" value="InterPro"/>
</dbReference>
<dbReference type="SUPFAM" id="SSF52540">
    <property type="entry name" value="P-loop containing nucleoside triphosphate hydrolases"/>
    <property type="match status" value="1"/>
</dbReference>
<reference evidence="1 2" key="1">
    <citation type="submission" date="2019-04" db="EMBL/GenBank/DDBJ databases">
        <authorList>
            <person name="Embree M."/>
            <person name="Gaffney J.R."/>
        </authorList>
    </citation>
    <scope>NUCLEOTIDE SEQUENCE [LARGE SCALE GENOMIC DNA]</scope>
    <source>
        <strain evidence="1 2">JE7A12</strain>
    </source>
</reference>
<gene>
    <name evidence="1" type="ORF">E5Z56_06920</name>
</gene>
<dbReference type="Gene3D" id="3.40.50.300">
    <property type="entry name" value="P-loop containing nucleotide triphosphate hydrolases"/>
    <property type="match status" value="1"/>
</dbReference>
<dbReference type="InterPro" id="IPR027417">
    <property type="entry name" value="P-loop_NTPase"/>
</dbReference>
<evidence type="ECO:0000313" key="2">
    <source>
        <dbReference type="Proteomes" id="UP000301475"/>
    </source>
</evidence>
<dbReference type="PANTHER" id="PTHR46638:SF1">
    <property type="entry name" value="CORRINOID ADENOSYLTRANSFERASE"/>
    <property type="match status" value="1"/>
</dbReference>